<feature type="domain" description="Cyclic nucleotide-binding" evidence="4">
    <location>
        <begin position="12"/>
        <end position="114"/>
    </location>
</feature>
<dbReference type="CDD" id="cd00038">
    <property type="entry name" value="CAP_ED"/>
    <property type="match status" value="1"/>
</dbReference>
<keyword evidence="1" id="KW-0805">Transcription regulation</keyword>
<dbReference type="PROSITE" id="PS50042">
    <property type="entry name" value="CNMP_BINDING_3"/>
    <property type="match status" value="1"/>
</dbReference>
<dbReference type="Pfam" id="PF13545">
    <property type="entry name" value="HTH_Crp_2"/>
    <property type="match status" value="1"/>
</dbReference>
<dbReference type="AlphaFoldDB" id="A0A5B2X4P9"/>
<dbReference type="GO" id="GO:0005829">
    <property type="term" value="C:cytosol"/>
    <property type="evidence" value="ECO:0007669"/>
    <property type="project" value="TreeGrafter"/>
</dbReference>
<gene>
    <name evidence="6" type="ORF">F0L68_24515</name>
</gene>
<evidence type="ECO:0000259" key="5">
    <source>
        <dbReference type="PROSITE" id="PS51063"/>
    </source>
</evidence>
<dbReference type="GO" id="GO:0003677">
    <property type="term" value="F:DNA binding"/>
    <property type="evidence" value="ECO:0007669"/>
    <property type="project" value="UniProtKB-KW"/>
</dbReference>
<dbReference type="RefSeq" id="WP_149852140.1">
    <property type="nucleotide sequence ID" value="NZ_VUOB01000042.1"/>
</dbReference>
<proteinExistence type="predicted"/>
<keyword evidence="7" id="KW-1185">Reference proteome</keyword>
<evidence type="ECO:0000256" key="1">
    <source>
        <dbReference type="ARBA" id="ARBA00023015"/>
    </source>
</evidence>
<dbReference type="GO" id="GO:0003700">
    <property type="term" value="F:DNA-binding transcription factor activity"/>
    <property type="evidence" value="ECO:0007669"/>
    <property type="project" value="TreeGrafter"/>
</dbReference>
<dbReference type="OrthoDB" id="41390at2"/>
<organism evidence="6 7">
    <name type="scientific">Solihabitans fulvus</name>
    <dbReference type="NCBI Taxonomy" id="1892852"/>
    <lineage>
        <taxon>Bacteria</taxon>
        <taxon>Bacillati</taxon>
        <taxon>Actinomycetota</taxon>
        <taxon>Actinomycetes</taxon>
        <taxon>Pseudonocardiales</taxon>
        <taxon>Pseudonocardiaceae</taxon>
        <taxon>Solihabitans</taxon>
    </lineage>
</organism>
<reference evidence="6 7" key="1">
    <citation type="submission" date="2019-09" db="EMBL/GenBank/DDBJ databases">
        <title>Goodfellowia gen. nov., a new genus of the Pseudonocardineae related to Actinoalloteichus, containing Goodfellowia coeruleoviolacea gen. nov., comb. nov. gen. nov., comb. nov.</title>
        <authorList>
            <person name="Labeda D."/>
        </authorList>
    </citation>
    <scope>NUCLEOTIDE SEQUENCE [LARGE SCALE GENOMIC DNA]</scope>
    <source>
        <strain evidence="6 7">AN110305</strain>
    </source>
</reference>
<evidence type="ECO:0000256" key="3">
    <source>
        <dbReference type="ARBA" id="ARBA00023163"/>
    </source>
</evidence>
<dbReference type="InterPro" id="IPR050397">
    <property type="entry name" value="Env_Response_Regulators"/>
</dbReference>
<comment type="caution">
    <text evidence="6">The sequence shown here is derived from an EMBL/GenBank/DDBJ whole genome shotgun (WGS) entry which is preliminary data.</text>
</comment>
<dbReference type="PANTHER" id="PTHR24567">
    <property type="entry name" value="CRP FAMILY TRANSCRIPTIONAL REGULATORY PROTEIN"/>
    <property type="match status" value="1"/>
</dbReference>
<evidence type="ECO:0000313" key="7">
    <source>
        <dbReference type="Proteomes" id="UP000323454"/>
    </source>
</evidence>
<dbReference type="EMBL" id="VUOB01000042">
    <property type="protein sequence ID" value="KAA2258140.1"/>
    <property type="molecule type" value="Genomic_DNA"/>
</dbReference>
<dbReference type="InterPro" id="IPR014710">
    <property type="entry name" value="RmlC-like_jellyroll"/>
</dbReference>
<accession>A0A5B2X4P9</accession>
<dbReference type="InterPro" id="IPR012318">
    <property type="entry name" value="HTH_CRP"/>
</dbReference>
<dbReference type="SMART" id="SM00419">
    <property type="entry name" value="HTH_CRP"/>
    <property type="match status" value="1"/>
</dbReference>
<feature type="domain" description="HTH crp-type" evidence="5">
    <location>
        <begin position="146"/>
        <end position="219"/>
    </location>
</feature>
<reference evidence="6 7" key="2">
    <citation type="submission" date="2019-09" db="EMBL/GenBank/DDBJ databases">
        <authorList>
            <person name="Jin C."/>
        </authorList>
    </citation>
    <scope>NUCLEOTIDE SEQUENCE [LARGE SCALE GENOMIC DNA]</scope>
    <source>
        <strain evidence="6 7">AN110305</strain>
    </source>
</reference>
<name>A0A5B2X4P9_9PSEU</name>
<keyword evidence="2" id="KW-0238">DNA-binding</keyword>
<dbReference type="Proteomes" id="UP000323454">
    <property type="component" value="Unassembled WGS sequence"/>
</dbReference>
<dbReference type="PROSITE" id="PS51063">
    <property type="entry name" value="HTH_CRP_2"/>
    <property type="match status" value="1"/>
</dbReference>
<dbReference type="Pfam" id="PF00027">
    <property type="entry name" value="cNMP_binding"/>
    <property type="match status" value="1"/>
</dbReference>
<evidence type="ECO:0000313" key="6">
    <source>
        <dbReference type="EMBL" id="KAA2258140.1"/>
    </source>
</evidence>
<dbReference type="Gene3D" id="2.60.120.10">
    <property type="entry name" value="Jelly Rolls"/>
    <property type="match status" value="1"/>
</dbReference>
<protein>
    <submittedName>
        <fullName evidence="6">Crp/Fnr family transcriptional regulator</fullName>
    </submittedName>
</protein>
<sequence length="226" mass="24928">MDGAHGFPNDSFWARLGPVERAVVEQTATRHVFRPRAVIFHQSEKSEHVVVLLRGHVRVDISSRRPSEVMVAVRGPGDVLGELAAVDGRSRSATLRAVDQVEALIVSAARFSALCRSQPRIAWVLLEVVVGRLRETDRQRVDFGGGTAAQRVHALLLELAVRHGVVTSSGIDIVTRASQQELAAMAATSRESMARVLRDLRERGLVSTRRHHIVIHQLTELRRLAG</sequence>
<dbReference type="PANTHER" id="PTHR24567:SF74">
    <property type="entry name" value="HTH-TYPE TRANSCRIPTIONAL REGULATOR ARCR"/>
    <property type="match status" value="1"/>
</dbReference>
<dbReference type="SMART" id="SM00100">
    <property type="entry name" value="cNMP"/>
    <property type="match status" value="1"/>
</dbReference>
<evidence type="ECO:0000256" key="2">
    <source>
        <dbReference type="ARBA" id="ARBA00023125"/>
    </source>
</evidence>
<dbReference type="InterPro" id="IPR000595">
    <property type="entry name" value="cNMP-bd_dom"/>
</dbReference>
<dbReference type="SUPFAM" id="SSF46785">
    <property type="entry name" value="Winged helix' DNA-binding domain"/>
    <property type="match status" value="1"/>
</dbReference>
<evidence type="ECO:0000259" key="4">
    <source>
        <dbReference type="PROSITE" id="PS50042"/>
    </source>
</evidence>
<dbReference type="InterPro" id="IPR036390">
    <property type="entry name" value="WH_DNA-bd_sf"/>
</dbReference>
<dbReference type="InterPro" id="IPR018490">
    <property type="entry name" value="cNMP-bd_dom_sf"/>
</dbReference>
<dbReference type="SUPFAM" id="SSF51206">
    <property type="entry name" value="cAMP-binding domain-like"/>
    <property type="match status" value="1"/>
</dbReference>
<keyword evidence="3" id="KW-0804">Transcription</keyword>